<feature type="transmembrane region" description="Helical" evidence="1">
    <location>
        <begin position="57"/>
        <end position="79"/>
    </location>
</feature>
<dbReference type="Pfam" id="PF07584">
    <property type="entry name" value="BatA"/>
    <property type="match status" value="1"/>
</dbReference>
<dbReference type="PANTHER" id="PTHR37464:SF1">
    <property type="entry name" value="BLL2463 PROTEIN"/>
    <property type="match status" value="1"/>
</dbReference>
<dbReference type="Proteomes" id="UP001236507">
    <property type="component" value="Unassembled WGS sequence"/>
</dbReference>
<keyword evidence="1" id="KW-0812">Transmembrane</keyword>
<feature type="transmembrane region" description="Helical" evidence="1">
    <location>
        <begin position="369"/>
        <end position="389"/>
    </location>
</feature>
<keyword evidence="1" id="KW-1133">Transmembrane helix</keyword>
<name>A0ABT6YF30_9BACT</name>
<evidence type="ECO:0000256" key="1">
    <source>
        <dbReference type="SAM" id="Phobius"/>
    </source>
</evidence>
<protein>
    <submittedName>
        <fullName evidence="3">BatA domain-containing protein</fullName>
    </submittedName>
</protein>
<feature type="transmembrane region" description="Helical" evidence="1">
    <location>
        <begin position="6"/>
        <end position="25"/>
    </location>
</feature>
<evidence type="ECO:0000313" key="3">
    <source>
        <dbReference type="EMBL" id="MDI9862170.1"/>
    </source>
</evidence>
<dbReference type="InterPro" id="IPR024163">
    <property type="entry name" value="Aerotolerance_reg_N"/>
</dbReference>
<dbReference type="RefSeq" id="WP_283346450.1">
    <property type="nucleotide sequence ID" value="NZ_JASHIF010000026.1"/>
</dbReference>
<sequence>MIDFNTPTLLWGLFGLAVPILIHFWHQKQGKRLDWAATQWLGEKNLQQARGIRLDNIWLLILRLAIVLLLCLALAKPLWNTFQTSSSFSKIHLIEPNTLVINNFRFEIEEALKKGEPCFWIENSPSELKDLSEQPKEIIEARVLQNALIDLGKKYPKQSVELYVVNQQSLTNLPVIYHSTPLNLHAIPDTIRQHQVKVWQVDGQKNIGLNTEGQLGIVTVNNPEIVQKGALKVWISTSESAQKTLKASLKAIEEVYQLPIQFLDNNQKEQAQLVCTSQIPQVLNPEVLYLIPESDKHPQKSLASNVIEWSSSMNPQTDDAVFEGKFPAWLLEKILDFQGIKAENNTISNRQLKALFKEQKLVKPLETEWFTAVLITLLVLLLSLERWLAIHRNV</sequence>
<keyword evidence="1" id="KW-0472">Membrane</keyword>
<evidence type="ECO:0000313" key="4">
    <source>
        <dbReference type="Proteomes" id="UP001236507"/>
    </source>
</evidence>
<organism evidence="3 4">
    <name type="scientific">Flectobacillus roseus</name>
    <dbReference type="NCBI Taxonomy" id="502259"/>
    <lineage>
        <taxon>Bacteria</taxon>
        <taxon>Pseudomonadati</taxon>
        <taxon>Bacteroidota</taxon>
        <taxon>Cytophagia</taxon>
        <taxon>Cytophagales</taxon>
        <taxon>Flectobacillaceae</taxon>
        <taxon>Flectobacillus</taxon>
    </lineage>
</organism>
<evidence type="ECO:0000259" key="2">
    <source>
        <dbReference type="Pfam" id="PF07584"/>
    </source>
</evidence>
<accession>A0ABT6YF30</accession>
<dbReference type="NCBIfam" id="TIGR02226">
    <property type="entry name" value="two_anch"/>
    <property type="match status" value="1"/>
</dbReference>
<feature type="domain" description="Aerotolerance regulator N-terminal" evidence="2">
    <location>
        <begin position="1"/>
        <end position="77"/>
    </location>
</feature>
<dbReference type="EMBL" id="JASHIF010000026">
    <property type="protein sequence ID" value="MDI9862170.1"/>
    <property type="molecule type" value="Genomic_DNA"/>
</dbReference>
<reference evidence="3 4" key="1">
    <citation type="submission" date="2023-05" db="EMBL/GenBank/DDBJ databases">
        <title>Novel species of genus Flectobacillus isolated from stream in China.</title>
        <authorList>
            <person name="Lu H."/>
        </authorList>
    </citation>
    <scope>NUCLEOTIDE SEQUENCE [LARGE SCALE GENOMIC DNA]</scope>
    <source>
        <strain evidence="3 4">KCTC 42575</strain>
    </source>
</reference>
<dbReference type="InterPro" id="IPR011933">
    <property type="entry name" value="Double_TM_dom"/>
</dbReference>
<dbReference type="PANTHER" id="PTHR37464">
    <property type="entry name" value="BLL2463 PROTEIN"/>
    <property type="match status" value="1"/>
</dbReference>
<keyword evidence="4" id="KW-1185">Reference proteome</keyword>
<comment type="caution">
    <text evidence="3">The sequence shown here is derived from an EMBL/GenBank/DDBJ whole genome shotgun (WGS) entry which is preliminary data.</text>
</comment>
<gene>
    <name evidence="3" type="ORF">QM524_23305</name>
</gene>
<proteinExistence type="predicted"/>